<feature type="active site" description="Nucleophile" evidence="7">
    <location>
        <position position="417"/>
    </location>
</feature>
<dbReference type="Pfam" id="PF01471">
    <property type="entry name" value="PG_binding_1"/>
    <property type="match status" value="1"/>
</dbReference>
<dbReference type="GO" id="GO:0071555">
    <property type="term" value="P:cell wall organization"/>
    <property type="evidence" value="ECO:0007669"/>
    <property type="project" value="UniProtKB-UniRule"/>
</dbReference>
<reference evidence="11" key="1">
    <citation type="submission" date="2019-04" db="EMBL/GenBank/DDBJ databases">
        <title>Moraxella osloensis CCUG 73412, isolated from corneal scrapings as causative agent of keratitis.</title>
        <authorList>
            <person name="Connolly G."/>
            <person name="Jaen-Luchoro D."/>
            <person name="Pinyeiro-Iglesias B."/>
            <person name="Curry A."/>
            <person name="Knowles S."/>
            <person name="Moore E.R.B."/>
        </authorList>
    </citation>
    <scope>NUCLEOTIDE SEQUENCE</scope>
    <source>
        <strain evidence="11">CCUG 73412</strain>
    </source>
</reference>
<evidence type="ECO:0000256" key="6">
    <source>
        <dbReference type="ARBA" id="ARBA00023316"/>
    </source>
</evidence>
<dbReference type="GO" id="GO:0018104">
    <property type="term" value="P:peptidoglycan-protein cross-linking"/>
    <property type="evidence" value="ECO:0007669"/>
    <property type="project" value="TreeGrafter"/>
</dbReference>
<feature type="chain" id="PRO_5043599692" evidence="9">
    <location>
        <begin position="25"/>
        <end position="441"/>
    </location>
</feature>
<dbReference type="SUPFAM" id="SSF141523">
    <property type="entry name" value="L,D-transpeptidase catalytic domain-like"/>
    <property type="match status" value="1"/>
</dbReference>
<keyword evidence="3" id="KW-0808">Transferase</keyword>
<dbReference type="InterPro" id="IPR002477">
    <property type="entry name" value="Peptidoglycan-bd-like"/>
</dbReference>
<dbReference type="PANTHER" id="PTHR30582:SF30">
    <property type="entry name" value="BLR4375 PROTEIN"/>
    <property type="match status" value="1"/>
</dbReference>
<feature type="region of interest" description="Disordered" evidence="8">
    <location>
        <begin position="37"/>
        <end position="60"/>
    </location>
</feature>
<dbReference type="InterPro" id="IPR038063">
    <property type="entry name" value="Transpep_catalytic_dom"/>
</dbReference>
<dbReference type="SUPFAM" id="SSF47090">
    <property type="entry name" value="PGBD-like"/>
    <property type="match status" value="1"/>
</dbReference>
<evidence type="ECO:0000256" key="5">
    <source>
        <dbReference type="ARBA" id="ARBA00022984"/>
    </source>
</evidence>
<dbReference type="Pfam" id="PF03734">
    <property type="entry name" value="YkuD"/>
    <property type="match status" value="1"/>
</dbReference>
<keyword evidence="9" id="KW-0732">Signal</keyword>
<dbReference type="GO" id="GO:0005576">
    <property type="term" value="C:extracellular region"/>
    <property type="evidence" value="ECO:0007669"/>
    <property type="project" value="TreeGrafter"/>
</dbReference>
<evidence type="ECO:0000256" key="4">
    <source>
        <dbReference type="ARBA" id="ARBA00022960"/>
    </source>
</evidence>
<name>A0AAW6THQ4_FAUOS</name>
<dbReference type="PANTHER" id="PTHR30582">
    <property type="entry name" value="L,D-TRANSPEPTIDASE"/>
    <property type="match status" value="1"/>
</dbReference>
<evidence type="ECO:0000256" key="8">
    <source>
        <dbReference type="SAM" id="MobiDB-lite"/>
    </source>
</evidence>
<dbReference type="InterPro" id="IPR005490">
    <property type="entry name" value="LD_TPept_cat_dom"/>
</dbReference>
<dbReference type="InterPro" id="IPR036366">
    <property type="entry name" value="PGBDSf"/>
</dbReference>
<dbReference type="Gene3D" id="2.40.440.10">
    <property type="entry name" value="L,D-transpeptidase catalytic domain-like"/>
    <property type="match status" value="1"/>
</dbReference>
<dbReference type="GO" id="GO:0008360">
    <property type="term" value="P:regulation of cell shape"/>
    <property type="evidence" value="ECO:0007669"/>
    <property type="project" value="UniProtKB-UniRule"/>
</dbReference>
<organism evidence="11">
    <name type="scientific">Faucicola osloensis</name>
    <name type="common">Moraxella osloensis</name>
    <dbReference type="NCBI Taxonomy" id="34062"/>
    <lineage>
        <taxon>Bacteria</taxon>
        <taxon>Pseudomonadati</taxon>
        <taxon>Pseudomonadota</taxon>
        <taxon>Gammaproteobacteria</taxon>
        <taxon>Moraxellales</taxon>
        <taxon>Moraxellaceae</taxon>
        <taxon>Faucicola</taxon>
    </lineage>
</organism>
<evidence type="ECO:0000256" key="1">
    <source>
        <dbReference type="ARBA" id="ARBA00004752"/>
    </source>
</evidence>
<evidence type="ECO:0000256" key="9">
    <source>
        <dbReference type="SAM" id="SignalP"/>
    </source>
</evidence>
<protein>
    <submittedName>
        <fullName evidence="11">Murein L,D-transpeptidase</fullName>
    </submittedName>
</protein>
<comment type="pathway">
    <text evidence="1 7">Cell wall biogenesis; peptidoglycan biosynthesis.</text>
</comment>
<evidence type="ECO:0000259" key="10">
    <source>
        <dbReference type="PROSITE" id="PS52029"/>
    </source>
</evidence>
<dbReference type="EMBL" id="SSCJ01000006">
    <property type="protein sequence ID" value="MDI4510150.1"/>
    <property type="molecule type" value="Genomic_DNA"/>
</dbReference>
<keyword evidence="6 7" id="KW-0961">Cell wall biogenesis/degradation</keyword>
<keyword evidence="4 7" id="KW-0133">Cell shape</keyword>
<dbReference type="PROSITE" id="PS52029">
    <property type="entry name" value="LD_TPASE"/>
    <property type="match status" value="1"/>
</dbReference>
<proteinExistence type="inferred from homology"/>
<accession>A0AAW6THQ4</accession>
<keyword evidence="5 7" id="KW-0573">Peptidoglycan synthesis</keyword>
<sequence>MTMSSYYKILPCFTSLLLAISLSACQQSPNQAMDVPTVPTASTTANTTASTTASVDASSPAPTLKANVSQQFIGASLVQQRLKQALPEIAYTTDNLPMVAQQVNQVSWSPTGAIELKTMPASAVVASQAASTASASATQSTPGFQSTIDYAALKQSANDNPSSVADKDTLPSKQVFIKPDELLVFKTQALLNWHGHSVGALTGIMNKNTIKAMQIFQQKHNLPVTTTMDEATWSALTSNETLNKQPIFINYQLTRDDLVITKVPRDMQYKSAREAVAEKFHMSQKLVSRLNPTTPLKAGNIITVYNPYQPNMTEVTKVVSDKKKNILYAYAASGELVASYPTTVGSNYTPSPSGTLKVKNRVLNPTYNTDFSSKEKWLPPGPNNPVGRAWIGLSKRSYGIHGSPEPELISAQKSHGCVRLTNWDALSLYGTIADGADVVFE</sequence>
<dbReference type="AlphaFoldDB" id="A0AAW6THQ4"/>
<evidence type="ECO:0000256" key="7">
    <source>
        <dbReference type="PROSITE-ProRule" id="PRU01373"/>
    </source>
</evidence>
<comment type="similarity">
    <text evidence="2">Belongs to the YkuD family.</text>
</comment>
<evidence type="ECO:0000256" key="2">
    <source>
        <dbReference type="ARBA" id="ARBA00005992"/>
    </source>
</evidence>
<evidence type="ECO:0000256" key="3">
    <source>
        <dbReference type="ARBA" id="ARBA00022679"/>
    </source>
</evidence>
<dbReference type="Gene3D" id="1.10.101.10">
    <property type="entry name" value="PGBD-like superfamily/PGBD"/>
    <property type="match status" value="1"/>
</dbReference>
<dbReference type="GO" id="GO:0016740">
    <property type="term" value="F:transferase activity"/>
    <property type="evidence" value="ECO:0007669"/>
    <property type="project" value="UniProtKB-KW"/>
</dbReference>
<evidence type="ECO:0000313" key="11">
    <source>
        <dbReference type="EMBL" id="MDI4510150.1"/>
    </source>
</evidence>
<feature type="signal peptide" evidence="9">
    <location>
        <begin position="1"/>
        <end position="24"/>
    </location>
</feature>
<dbReference type="GO" id="GO:0071972">
    <property type="term" value="F:peptidoglycan L,D-transpeptidase activity"/>
    <property type="evidence" value="ECO:0007669"/>
    <property type="project" value="TreeGrafter"/>
</dbReference>
<comment type="caution">
    <text evidence="11">The sequence shown here is derived from an EMBL/GenBank/DDBJ whole genome shotgun (WGS) entry which is preliminary data.</text>
</comment>
<gene>
    <name evidence="11" type="ORF">E6P75_08010</name>
</gene>
<dbReference type="InterPro" id="IPR050979">
    <property type="entry name" value="LD-transpeptidase"/>
</dbReference>
<dbReference type="InterPro" id="IPR036365">
    <property type="entry name" value="PGBD-like_sf"/>
</dbReference>
<feature type="active site" description="Proton donor/acceptor" evidence="7">
    <location>
        <position position="401"/>
    </location>
</feature>
<dbReference type="CDD" id="cd16913">
    <property type="entry name" value="YkuD_like"/>
    <property type="match status" value="1"/>
</dbReference>
<feature type="domain" description="L,D-TPase catalytic" evidence="10">
    <location>
        <begin position="316"/>
        <end position="441"/>
    </location>
</feature>